<name>A0A3P3Y117_PLABS</name>
<dbReference type="Proteomes" id="UP000290189">
    <property type="component" value="Unassembled WGS sequence"/>
</dbReference>
<proteinExistence type="predicted"/>
<protein>
    <submittedName>
        <fullName evidence="1">Uncharacterized protein</fullName>
    </submittedName>
</protein>
<accession>A0A3P3Y117</accession>
<reference evidence="1 2" key="1">
    <citation type="submission" date="2018-03" db="EMBL/GenBank/DDBJ databases">
        <authorList>
            <person name="Fogelqvist J."/>
        </authorList>
    </citation>
    <scope>NUCLEOTIDE SEQUENCE [LARGE SCALE GENOMIC DNA]</scope>
</reference>
<keyword evidence="1" id="KW-0496">Mitochondrion</keyword>
<evidence type="ECO:0000313" key="2">
    <source>
        <dbReference type="Proteomes" id="UP000290189"/>
    </source>
</evidence>
<organism evidence="1 2">
    <name type="scientific">Plasmodiophora brassicae</name>
    <name type="common">Clubroot disease agent</name>
    <dbReference type="NCBI Taxonomy" id="37360"/>
    <lineage>
        <taxon>Eukaryota</taxon>
        <taxon>Sar</taxon>
        <taxon>Rhizaria</taxon>
        <taxon>Endomyxa</taxon>
        <taxon>Phytomyxea</taxon>
        <taxon>Plasmodiophorida</taxon>
        <taxon>Plasmodiophoridae</taxon>
        <taxon>Plasmodiophora</taxon>
    </lineage>
</organism>
<dbReference type="AlphaFoldDB" id="A0A3P3Y117"/>
<sequence length="167" mass="17886">MDRVTFQAVGVVAIVAIAGAVEALQVTQASLGSSMGSFMEAATTNLMLRITKHLGANHCVNNLVDYSSASFSEMFSNCLTLCQTESDCVRHCLTSQEVSPGCATCFCNLLECNQRICRDACTSGSSERCLKCLNLHCLPKFRFCSGLVYVGPGADSANTNNNDLHKV</sequence>
<dbReference type="EMBL" id="OVEO01000002">
    <property type="protein sequence ID" value="SPQ93865.1"/>
    <property type="molecule type" value="Genomic_DNA"/>
</dbReference>
<gene>
    <name evidence="1" type="ORF">PLBR_LOCUS1080</name>
</gene>
<geneLocation type="mitochondrion" evidence="1"/>
<evidence type="ECO:0000313" key="1">
    <source>
        <dbReference type="EMBL" id="SPQ93865.1"/>
    </source>
</evidence>